<accession>A0ABD5FT55</accession>
<keyword evidence="1" id="KW-1133">Transmembrane helix</keyword>
<keyword evidence="1" id="KW-0812">Transmembrane</keyword>
<evidence type="ECO:0000313" key="3">
    <source>
        <dbReference type="Proteomes" id="UP001258434"/>
    </source>
</evidence>
<name>A0ABD5FT55_BACFG</name>
<evidence type="ECO:0000313" key="2">
    <source>
        <dbReference type="EMBL" id="MDT6975695.1"/>
    </source>
</evidence>
<dbReference type="Proteomes" id="UP001258434">
    <property type="component" value="Unassembled WGS sequence"/>
</dbReference>
<keyword evidence="1" id="KW-0472">Membrane</keyword>
<comment type="caution">
    <text evidence="2">The sequence shown here is derived from an EMBL/GenBank/DDBJ whole genome shotgun (WGS) entry which is preliminary data.</text>
</comment>
<sequence length="296" mass="34548">MNRCNKYELMKKKDLYVVLGIIISGIAIAFIINTLLAYGNVIKTNLSNDSWLNFWGSYSSGIFAVVVGYLAIIYSNRNSEKAILQQEKLLIRQQNIKKLDDYNNCLKNNLALLNIVDVMGITVGLDHQNISLSKSEICQMKGRIYATDLQYRYVFEVDVQRQKTNLEKTYEECWIKARIGLSDLLDQELSFIERVNQNRYDIQIKENNMHRKNILLELSKQAVDIEKRKLFLQEIKDVNMELERLDKKIISYYDDVDKMTTSIKDFSLELNSTIKALFDISLLLIKEKEAQFKLEK</sequence>
<dbReference type="AlphaFoldDB" id="A0ABD5FT55"/>
<gene>
    <name evidence="2" type="ORF">BFGS077_000948</name>
</gene>
<protein>
    <submittedName>
        <fullName evidence="2">Uncharacterized protein</fullName>
    </submittedName>
</protein>
<proteinExistence type="predicted"/>
<dbReference type="EMBL" id="JAVFHL010000001">
    <property type="protein sequence ID" value="MDT6975695.1"/>
    <property type="molecule type" value="Genomic_DNA"/>
</dbReference>
<feature type="transmembrane region" description="Helical" evidence="1">
    <location>
        <begin position="15"/>
        <end position="38"/>
    </location>
</feature>
<reference evidence="2 3" key="2">
    <citation type="submission" date="2023-08" db="EMBL/GenBank/DDBJ databases">
        <authorList>
            <person name="Du M."/>
            <person name="Liu C."/>
            <person name="Liu S.-J."/>
        </authorList>
    </citation>
    <scope>NUCLEOTIDE SEQUENCE [LARGE SCALE GENOMIC DNA]</scope>
    <source>
        <strain evidence="2 3">GS077</strain>
    </source>
</reference>
<organism evidence="2 3">
    <name type="scientific">Bacteroides fragilis</name>
    <dbReference type="NCBI Taxonomy" id="817"/>
    <lineage>
        <taxon>Bacteria</taxon>
        <taxon>Pseudomonadati</taxon>
        <taxon>Bacteroidota</taxon>
        <taxon>Bacteroidia</taxon>
        <taxon>Bacteroidales</taxon>
        <taxon>Bacteroidaceae</taxon>
        <taxon>Bacteroides</taxon>
    </lineage>
</organism>
<evidence type="ECO:0000256" key="1">
    <source>
        <dbReference type="SAM" id="Phobius"/>
    </source>
</evidence>
<reference evidence="3" key="1">
    <citation type="submission" date="2023-07" db="EMBL/GenBank/DDBJ databases">
        <title>A gut symbiont ubiquitin homologue binds and inactivates peptidyl-prolyl isomerase to mediate the interbacterial arms race in the human gut.</title>
        <authorList>
            <person name="Jiang K."/>
            <person name="Li W."/>
            <person name="Tong M."/>
            <person name="Xu J."/>
            <person name="Chen Z."/>
            <person name="Yang Y."/>
            <person name="Zang Y."/>
            <person name="Jiao X."/>
            <person name="Liu C."/>
            <person name="Lim B."/>
            <person name="Jiang X."/>
            <person name="Wang J."/>
            <person name="Wu D."/>
            <person name="Wang M."/>
            <person name="Liu S.-J."/>
            <person name="Shao F."/>
            <person name="Gao X."/>
        </authorList>
    </citation>
    <scope>NUCLEOTIDE SEQUENCE [LARGE SCALE GENOMIC DNA]</scope>
    <source>
        <strain evidence="3">GS077</strain>
    </source>
</reference>
<feature type="transmembrane region" description="Helical" evidence="1">
    <location>
        <begin position="58"/>
        <end position="75"/>
    </location>
</feature>